<dbReference type="GeneID" id="63641710"/>
<feature type="transmembrane region" description="Helical" evidence="2">
    <location>
        <begin position="6"/>
        <end position="28"/>
    </location>
</feature>
<dbReference type="PROSITE" id="PS51257">
    <property type="entry name" value="PROKAR_LIPOPROTEIN"/>
    <property type="match status" value="1"/>
</dbReference>
<organism evidence="3 4">
    <name type="scientific">Borreliella valaisiana VS116</name>
    <dbReference type="NCBI Taxonomy" id="445987"/>
    <lineage>
        <taxon>Bacteria</taxon>
        <taxon>Pseudomonadati</taxon>
        <taxon>Spirochaetota</taxon>
        <taxon>Spirochaetia</taxon>
        <taxon>Spirochaetales</taxon>
        <taxon>Borreliaceae</taxon>
        <taxon>Borreliella</taxon>
    </lineage>
</organism>
<keyword evidence="3" id="KW-0614">Plasmid</keyword>
<dbReference type="AlphaFoldDB" id="C0R8A0"/>
<dbReference type="RefSeq" id="WP_012665693.1">
    <property type="nucleotide sequence ID" value="NC_012177.1"/>
</dbReference>
<dbReference type="HOGENOM" id="CLU_157075_0_0_12"/>
<dbReference type="Proteomes" id="UP000006163">
    <property type="component" value="Plasmid VS116_lp54"/>
</dbReference>
<feature type="compositionally biased region" description="Polar residues" evidence="1">
    <location>
        <begin position="37"/>
        <end position="70"/>
    </location>
</feature>
<name>C0R8A0_BORVA</name>
<reference evidence="3 4" key="1">
    <citation type="journal article" date="2012" name="J. Bacteriol.">
        <title>Whole-Genome Sequences of Borrelia bissettii, Borrelia valaisiana, and Borrelia spielmanii.</title>
        <authorList>
            <person name="Schutzer S.E."/>
            <person name="Fraser-Liggett C.M."/>
            <person name="Qiu W.G."/>
            <person name="Kraiczy P."/>
            <person name="Mongodin E.F."/>
            <person name="Dunn J.J."/>
            <person name="Luft B.J."/>
            <person name="Casjens S.R."/>
        </authorList>
    </citation>
    <scope>NUCLEOTIDE SEQUENCE [LARGE SCALE GENOMIC DNA]</scope>
    <source>
        <strain evidence="3 4">VS116</strain>
        <plasmid evidence="3">VS116_lp54</plasmid>
    </source>
</reference>
<evidence type="ECO:0000313" key="4">
    <source>
        <dbReference type="Proteomes" id="UP000006163"/>
    </source>
</evidence>
<keyword evidence="4" id="KW-1185">Reference proteome</keyword>
<keyword evidence="2" id="KW-1133">Transmembrane helix</keyword>
<feature type="region of interest" description="Disordered" evidence="1">
    <location>
        <begin position="32"/>
        <end position="72"/>
    </location>
</feature>
<evidence type="ECO:0000256" key="1">
    <source>
        <dbReference type="SAM" id="MobiDB-lite"/>
    </source>
</evidence>
<proteinExistence type="predicted"/>
<dbReference type="EMBL" id="CP001433">
    <property type="protein sequence ID" value="ACN52661.1"/>
    <property type="molecule type" value="Genomic_DNA"/>
</dbReference>
<evidence type="ECO:0000256" key="2">
    <source>
        <dbReference type="SAM" id="Phobius"/>
    </source>
</evidence>
<gene>
    <name evidence="3" type="ORF">BVAVS116_A0059</name>
</gene>
<geneLocation type="plasmid" evidence="3 4">
    <name>VS116_lp54</name>
</geneLocation>
<accession>C0R8A0</accession>
<dbReference type="NCBIfam" id="NF033729">
    <property type="entry name" value="borfam54_2"/>
    <property type="match status" value="1"/>
</dbReference>
<dbReference type="Gene3D" id="1.10.3160.10">
    <property type="entry name" value="Bbcrasp-1"/>
    <property type="match status" value="1"/>
</dbReference>
<sequence>MTNTKLNIIKLNIITAILTLIFISCAPINKIGPKPKNYTNPKENTRNFKNASQDLEPSNQKNQDLGPSNQKSRETIISKLEAIGKKLKAQKEQENIEIAKIAQSNFLNDFQINFYDTIRKDWKNLNNNVFLIL</sequence>
<protein>
    <submittedName>
        <fullName evidence="3">Crasp-1 protein</fullName>
    </submittedName>
</protein>
<keyword evidence="2" id="KW-0812">Transmembrane</keyword>
<keyword evidence="2" id="KW-0472">Membrane</keyword>
<evidence type="ECO:0000313" key="3">
    <source>
        <dbReference type="EMBL" id="ACN52661.1"/>
    </source>
</evidence>